<protein>
    <submittedName>
        <fullName evidence="4">Nucleotidyltransferase domain-containing protein</fullName>
    </submittedName>
</protein>
<organism evidence="4 5">
    <name type="scientific">Lyngbya confervoides BDU141951</name>
    <dbReference type="NCBI Taxonomy" id="1574623"/>
    <lineage>
        <taxon>Bacteria</taxon>
        <taxon>Bacillati</taxon>
        <taxon>Cyanobacteriota</taxon>
        <taxon>Cyanophyceae</taxon>
        <taxon>Oscillatoriophycideae</taxon>
        <taxon>Oscillatoriales</taxon>
        <taxon>Microcoleaceae</taxon>
        <taxon>Lyngbya</taxon>
    </lineage>
</organism>
<dbReference type="Gene3D" id="3.30.460.10">
    <property type="entry name" value="Beta Polymerase, domain 2"/>
    <property type="match status" value="1"/>
</dbReference>
<dbReference type="InterPro" id="IPR043519">
    <property type="entry name" value="NT_sf"/>
</dbReference>
<dbReference type="InterPro" id="IPR048769">
    <property type="entry name" value="HepT-like_dom"/>
</dbReference>
<dbReference type="RefSeq" id="WP_166281789.1">
    <property type="nucleotide sequence ID" value="NZ_JTHE03000051.1"/>
</dbReference>
<gene>
    <name evidence="4" type="ORF">QQ91_0009280</name>
</gene>
<dbReference type="Pfam" id="PF20797">
    <property type="entry name" value="HepT-like_2"/>
    <property type="match status" value="1"/>
</dbReference>
<feature type="domain" description="Polymerase beta nucleotidyltransferase" evidence="2">
    <location>
        <begin position="30"/>
        <end position="104"/>
    </location>
</feature>
<dbReference type="CDD" id="cd05403">
    <property type="entry name" value="NT_KNTase_like"/>
    <property type="match status" value="1"/>
</dbReference>
<dbReference type="InterPro" id="IPR041633">
    <property type="entry name" value="Polbeta"/>
</dbReference>
<dbReference type="EMBL" id="JTHE03000051">
    <property type="protein sequence ID" value="MCM1983013.1"/>
    <property type="molecule type" value="Genomic_DNA"/>
</dbReference>
<proteinExistence type="predicted"/>
<sequence>MRTPNSQAIAKQERRQKGWLVAQTAAKLLLETYPVEKVSLFGSLLNPHSLRRHSDIDLAVWGLPDSQYYQAVNDLSSLSSDFLFDLVQFESAQPSLQQTIVQQGLPMTAETTLPLKPDQVPRRCYPDSAMNDQAILLGQIEQELEELKTLVQKTQSLLNKLRATQDEDYIGTVALNLHSFYCGVERILKQIAQTIDRSVPDTADWHRQLLRQMAAPVRPVRPAVLRSETLAMLNDYCSFRHVVRNIYSFNLNLDRVDQLAAALPTCLTVLQADLEHFISTLEPPAEQ</sequence>
<dbReference type="Proteomes" id="UP000031561">
    <property type="component" value="Unassembled WGS sequence"/>
</dbReference>
<reference evidence="4 5" key="1">
    <citation type="journal article" date="2015" name="Genome Announc.">
        <title>Draft Genome Sequence of Filamentous Marine Cyanobacterium Lyngbya confervoides Strain BDU141951.</title>
        <authorList>
            <person name="Chandrababunaidu M.M."/>
            <person name="Sen D."/>
            <person name="Tripathy S."/>
        </authorList>
    </citation>
    <scope>NUCLEOTIDE SEQUENCE [LARGE SCALE GENOMIC DNA]</scope>
    <source>
        <strain evidence="4 5">BDU141951</strain>
    </source>
</reference>
<evidence type="ECO:0000259" key="3">
    <source>
        <dbReference type="Pfam" id="PF20797"/>
    </source>
</evidence>
<keyword evidence="1" id="KW-0175">Coiled coil</keyword>
<dbReference type="SUPFAM" id="SSF81301">
    <property type="entry name" value="Nucleotidyltransferase"/>
    <property type="match status" value="1"/>
</dbReference>
<evidence type="ECO:0000256" key="1">
    <source>
        <dbReference type="SAM" id="Coils"/>
    </source>
</evidence>
<evidence type="ECO:0000313" key="4">
    <source>
        <dbReference type="EMBL" id="MCM1983013.1"/>
    </source>
</evidence>
<dbReference type="Pfam" id="PF18765">
    <property type="entry name" value="Polbeta"/>
    <property type="match status" value="1"/>
</dbReference>
<name>A0ABD4T2T3_9CYAN</name>
<evidence type="ECO:0000259" key="2">
    <source>
        <dbReference type="Pfam" id="PF18765"/>
    </source>
</evidence>
<keyword evidence="5" id="KW-1185">Reference proteome</keyword>
<feature type="domain" description="HepT-like" evidence="3">
    <location>
        <begin position="173"/>
        <end position="280"/>
    </location>
</feature>
<evidence type="ECO:0000313" key="5">
    <source>
        <dbReference type="Proteomes" id="UP000031561"/>
    </source>
</evidence>
<feature type="coiled-coil region" evidence="1">
    <location>
        <begin position="130"/>
        <end position="167"/>
    </location>
</feature>
<comment type="caution">
    <text evidence="4">The sequence shown here is derived from an EMBL/GenBank/DDBJ whole genome shotgun (WGS) entry which is preliminary data.</text>
</comment>
<dbReference type="AlphaFoldDB" id="A0ABD4T2T3"/>
<accession>A0ABD4T2T3</accession>